<proteinExistence type="inferred from homology"/>
<sequence>MTSSTITSVATTHLLIIDPLQPFGDLKISDYDNELLDLAHDLASRLLPAFERTPHGLPYPRVNLMTGMVDGSRNDTSTAGAGSLSLEFSILSRLVGDPVYERVARRAVNSLWAKRNNVTGLL</sequence>
<dbReference type="GO" id="GO:0044322">
    <property type="term" value="C:endoplasmic reticulum quality control compartment"/>
    <property type="evidence" value="ECO:0007669"/>
    <property type="project" value="GOC"/>
</dbReference>
<keyword evidence="3" id="KW-0256">Endoplasmic reticulum</keyword>
<feature type="non-terminal residue" evidence="5">
    <location>
        <position position="1"/>
    </location>
</feature>
<evidence type="ECO:0000256" key="1">
    <source>
        <dbReference type="ARBA" id="ARBA00004240"/>
    </source>
</evidence>
<dbReference type="GO" id="GO:0004571">
    <property type="term" value="F:mannosyl-oligosaccharide 1,2-alpha-mannosidase activity"/>
    <property type="evidence" value="ECO:0007669"/>
    <property type="project" value="InterPro"/>
</dbReference>
<dbReference type="InterPro" id="IPR044674">
    <property type="entry name" value="EDEM1/2/3"/>
</dbReference>
<dbReference type="InterPro" id="IPR012341">
    <property type="entry name" value="6hp_glycosidase-like_sf"/>
</dbReference>
<dbReference type="EMBL" id="CAJOBJ010190433">
    <property type="protein sequence ID" value="CAF4951563.1"/>
    <property type="molecule type" value="Genomic_DNA"/>
</dbReference>
<dbReference type="Pfam" id="PF01532">
    <property type="entry name" value="Glyco_hydro_47"/>
    <property type="match status" value="1"/>
</dbReference>
<feature type="non-terminal residue" evidence="5">
    <location>
        <position position="122"/>
    </location>
</feature>
<keyword evidence="4" id="KW-0325">Glycoprotein</keyword>
<dbReference type="SUPFAM" id="SSF48225">
    <property type="entry name" value="Seven-hairpin glycosidases"/>
    <property type="match status" value="1"/>
</dbReference>
<organism evidence="5 6">
    <name type="scientific">Rotaria magnacalcarata</name>
    <dbReference type="NCBI Taxonomy" id="392030"/>
    <lineage>
        <taxon>Eukaryota</taxon>
        <taxon>Metazoa</taxon>
        <taxon>Spiralia</taxon>
        <taxon>Gnathifera</taxon>
        <taxon>Rotifera</taxon>
        <taxon>Eurotatoria</taxon>
        <taxon>Bdelloidea</taxon>
        <taxon>Philodinida</taxon>
        <taxon>Philodinidae</taxon>
        <taxon>Rotaria</taxon>
    </lineage>
</organism>
<evidence type="ECO:0000256" key="2">
    <source>
        <dbReference type="ARBA" id="ARBA00007658"/>
    </source>
</evidence>
<dbReference type="GO" id="GO:1904380">
    <property type="term" value="P:endoplasmic reticulum mannose trimming"/>
    <property type="evidence" value="ECO:0007669"/>
    <property type="project" value="InterPro"/>
</dbReference>
<evidence type="ECO:0000256" key="4">
    <source>
        <dbReference type="ARBA" id="ARBA00023180"/>
    </source>
</evidence>
<dbReference type="InterPro" id="IPR001382">
    <property type="entry name" value="Glyco_hydro_47"/>
</dbReference>
<dbReference type="Proteomes" id="UP000681720">
    <property type="component" value="Unassembled WGS sequence"/>
</dbReference>
<dbReference type="InterPro" id="IPR036026">
    <property type="entry name" value="Seven-hairpin_glycosidases"/>
</dbReference>
<comment type="caution">
    <text evidence="5">The sequence shown here is derived from an EMBL/GenBank/DDBJ whole genome shotgun (WGS) entry which is preliminary data.</text>
</comment>
<dbReference type="Gene3D" id="1.50.10.10">
    <property type="match status" value="1"/>
</dbReference>
<dbReference type="PANTHER" id="PTHR45679:SF5">
    <property type="entry name" value="ER DEGRADATION-ENHANCING ALPHA-MANNOSIDASE-LIKE PROTEIN 1"/>
    <property type="match status" value="1"/>
</dbReference>
<comment type="subcellular location">
    <subcellularLocation>
        <location evidence="1">Endoplasmic reticulum</location>
    </subcellularLocation>
</comment>
<evidence type="ECO:0000313" key="5">
    <source>
        <dbReference type="EMBL" id="CAF4951563.1"/>
    </source>
</evidence>
<comment type="similarity">
    <text evidence="2">Belongs to the glycosyl hydrolase 47 family.</text>
</comment>
<dbReference type="AlphaFoldDB" id="A0A8S3CXV2"/>
<evidence type="ECO:0000313" key="6">
    <source>
        <dbReference type="Proteomes" id="UP000681720"/>
    </source>
</evidence>
<gene>
    <name evidence="5" type="ORF">GIL414_LOCUS54354</name>
</gene>
<accession>A0A8S3CXV2</accession>
<dbReference type="GO" id="GO:0005509">
    <property type="term" value="F:calcium ion binding"/>
    <property type="evidence" value="ECO:0007669"/>
    <property type="project" value="InterPro"/>
</dbReference>
<protein>
    <submittedName>
        <fullName evidence="5">Uncharacterized protein</fullName>
    </submittedName>
</protein>
<name>A0A8S3CXV2_9BILA</name>
<dbReference type="GO" id="GO:0016020">
    <property type="term" value="C:membrane"/>
    <property type="evidence" value="ECO:0007669"/>
    <property type="project" value="InterPro"/>
</dbReference>
<dbReference type="GO" id="GO:0005975">
    <property type="term" value="P:carbohydrate metabolic process"/>
    <property type="evidence" value="ECO:0007669"/>
    <property type="project" value="InterPro"/>
</dbReference>
<reference evidence="5" key="1">
    <citation type="submission" date="2021-02" db="EMBL/GenBank/DDBJ databases">
        <authorList>
            <person name="Nowell W R."/>
        </authorList>
    </citation>
    <scope>NUCLEOTIDE SEQUENCE</scope>
</reference>
<evidence type="ECO:0000256" key="3">
    <source>
        <dbReference type="ARBA" id="ARBA00022824"/>
    </source>
</evidence>
<dbReference type="PANTHER" id="PTHR45679">
    <property type="entry name" value="ER DEGRADATION-ENHANCING ALPHA-MANNOSIDASE-LIKE PROTEIN 2"/>
    <property type="match status" value="1"/>
</dbReference>